<organism evidence="1 2">
    <name type="scientific">Acetobacter senegalensis</name>
    <dbReference type="NCBI Taxonomy" id="446692"/>
    <lineage>
        <taxon>Bacteria</taxon>
        <taxon>Pseudomonadati</taxon>
        <taxon>Pseudomonadota</taxon>
        <taxon>Alphaproteobacteria</taxon>
        <taxon>Acetobacterales</taxon>
        <taxon>Acetobacteraceae</taxon>
        <taxon>Acetobacter</taxon>
    </lineage>
</organism>
<gene>
    <name evidence="1" type="ORF">ASN_858</name>
</gene>
<evidence type="ECO:0000313" key="1">
    <source>
        <dbReference type="EMBL" id="CEF40260.1"/>
    </source>
</evidence>
<dbReference type="EMBL" id="LN606600">
    <property type="protein sequence ID" value="CEF40260.1"/>
    <property type="molecule type" value="Genomic_DNA"/>
</dbReference>
<keyword evidence="2" id="KW-1185">Reference proteome</keyword>
<dbReference type="AlphaFoldDB" id="A0A0U5ESA9"/>
<evidence type="ECO:0000313" key="2">
    <source>
        <dbReference type="Proteomes" id="UP000056109"/>
    </source>
</evidence>
<reference evidence="2" key="1">
    <citation type="submission" date="2014-09" db="EMBL/GenBank/DDBJ databases">
        <authorList>
            <person name="Illeghems K.G."/>
        </authorList>
    </citation>
    <scope>NUCLEOTIDE SEQUENCE [LARGE SCALE GENOMIC DNA]</scope>
    <source>
        <strain evidence="2">108B</strain>
    </source>
</reference>
<dbReference type="KEGG" id="asz:ASN_858"/>
<sequence>MAGRGMAEHAAITVWGCQVCNAYQPACVPLPPCAPVAILPPSSFPHAASHLRLVVF</sequence>
<name>A0A0U5ESA9_9PROT</name>
<proteinExistence type="predicted"/>
<accession>A0A0U5ESA9</accession>
<dbReference type="Proteomes" id="UP000056109">
    <property type="component" value="Chromosome I"/>
</dbReference>
<protein>
    <submittedName>
        <fullName evidence="1">Uncharacterized protein</fullName>
    </submittedName>
</protein>